<evidence type="ECO:0000259" key="5">
    <source>
        <dbReference type="PROSITE" id="PS50109"/>
    </source>
</evidence>
<dbReference type="SMART" id="SM00387">
    <property type="entry name" value="HATPase_c"/>
    <property type="match status" value="1"/>
</dbReference>
<evidence type="ECO:0000256" key="4">
    <source>
        <dbReference type="SAM" id="Phobius"/>
    </source>
</evidence>
<dbReference type="AlphaFoldDB" id="A0A543FK36"/>
<dbReference type="InterPro" id="IPR005467">
    <property type="entry name" value="His_kinase_dom"/>
</dbReference>
<keyword evidence="1" id="KW-0808">Transferase</keyword>
<feature type="transmembrane region" description="Helical" evidence="4">
    <location>
        <begin position="46"/>
        <end position="65"/>
    </location>
</feature>
<gene>
    <name evidence="6" type="ORF">FB391_0524</name>
</gene>
<dbReference type="PANTHER" id="PTHR24421">
    <property type="entry name" value="NITRATE/NITRITE SENSOR PROTEIN NARX-RELATED"/>
    <property type="match status" value="1"/>
</dbReference>
<dbReference type="EMBL" id="VFPE01000001">
    <property type="protein sequence ID" value="TQM34237.1"/>
    <property type="molecule type" value="Genomic_DNA"/>
</dbReference>
<dbReference type="PIRSF" id="PIRSF037434">
    <property type="entry name" value="STHK_ChrS"/>
    <property type="match status" value="1"/>
</dbReference>
<keyword evidence="7" id="KW-1185">Reference proteome</keyword>
<dbReference type="InterPro" id="IPR050482">
    <property type="entry name" value="Sensor_HK_TwoCompSys"/>
</dbReference>
<keyword evidence="4" id="KW-0472">Membrane</keyword>
<dbReference type="Gene3D" id="1.20.5.1930">
    <property type="match status" value="1"/>
</dbReference>
<dbReference type="Gene3D" id="3.30.565.10">
    <property type="entry name" value="Histidine kinase-like ATPase, C-terminal domain"/>
    <property type="match status" value="1"/>
</dbReference>
<dbReference type="InterPro" id="IPR003594">
    <property type="entry name" value="HATPase_dom"/>
</dbReference>
<dbReference type="Proteomes" id="UP000320235">
    <property type="component" value="Unassembled WGS sequence"/>
</dbReference>
<comment type="caution">
    <text evidence="6">The sequence shown here is derived from an EMBL/GenBank/DDBJ whole genome shotgun (WGS) entry which is preliminary data.</text>
</comment>
<dbReference type="SUPFAM" id="SSF55874">
    <property type="entry name" value="ATPase domain of HSP90 chaperone/DNA topoisomerase II/histidine kinase"/>
    <property type="match status" value="1"/>
</dbReference>
<evidence type="ECO:0000256" key="3">
    <source>
        <dbReference type="ARBA" id="ARBA00023012"/>
    </source>
</evidence>
<protein>
    <submittedName>
        <fullName evidence="6">Signal transduction histidine kinase</fullName>
    </submittedName>
</protein>
<dbReference type="InterPro" id="IPR036890">
    <property type="entry name" value="HATPase_C_sf"/>
</dbReference>
<evidence type="ECO:0000256" key="1">
    <source>
        <dbReference type="ARBA" id="ARBA00022679"/>
    </source>
</evidence>
<proteinExistence type="predicted"/>
<accession>A0A543FK36</accession>
<dbReference type="GO" id="GO:0016020">
    <property type="term" value="C:membrane"/>
    <property type="evidence" value="ECO:0007669"/>
    <property type="project" value="InterPro"/>
</dbReference>
<dbReference type="PANTHER" id="PTHR24421:SF62">
    <property type="entry name" value="SENSORY TRANSDUCTION HISTIDINE KINASE"/>
    <property type="match status" value="1"/>
</dbReference>
<dbReference type="OrthoDB" id="144293at2"/>
<feature type="transmembrane region" description="Helical" evidence="4">
    <location>
        <begin position="109"/>
        <end position="127"/>
    </location>
</feature>
<dbReference type="CDD" id="cd16917">
    <property type="entry name" value="HATPase_UhpB-NarQ-NarX-like"/>
    <property type="match status" value="1"/>
</dbReference>
<feature type="transmembrane region" description="Helical" evidence="4">
    <location>
        <begin position="139"/>
        <end position="159"/>
    </location>
</feature>
<dbReference type="InterPro" id="IPR011712">
    <property type="entry name" value="Sig_transdc_His_kin_sub3_dim/P"/>
</dbReference>
<dbReference type="Pfam" id="PF02518">
    <property type="entry name" value="HATPase_c"/>
    <property type="match status" value="1"/>
</dbReference>
<feature type="transmembrane region" description="Helical" evidence="4">
    <location>
        <begin position="20"/>
        <end position="39"/>
    </location>
</feature>
<dbReference type="InterPro" id="IPR017205">
    <property type="entry name" value="Sig_transdc_His_kinase_ChrS"/>
</dbReference>
<keyword evidence="4" id="KW-1133">Transmembrane helix</keyword>
<feature type="transmembrane region" description="Helical" evidence="4">
    <location>
        <begin position="71"/>
        <end position="97"/>
    </location>
</feature>
<feature type="domain" description="Histidine kinase" evidence="5">
    <location>
        <begin position="313"/>
        <end position="402"/>
    </location>
</feature>
<dbReference type="PROSITE" id="PS50109">
    <property type="entry name" value="HIS_KIN"/>
    <property type="match status" value="1"/>
</dbReference>
<dbReference type="Pfam" id="PF07730">
    <property type="entry name" value="HisKA_3"/>
    <property type="match status" value="1"/>
</dbReference>
<dbReference type="GO" id="GO:0000155">
    <property type="term" value="F:phosphorelay sensor kinase activity"/>
    <property type="evidence" value="ECO:0007669"/>
    <property type="project" value="InterPro"/>
</dbReference>
<evidence type="ECO:0000313" key="6">
    <source>
        <dbReference type="EMBL" id="TQM34237.1"/>
    </source>
</evidence>
<reference evidence="6 7" key="1">
    <citation type="submission" date="2019-06" db="EMBL/GenBank/DDBJ databases">
        <title>Sequencing the genomes of 1000 actinobacteria strains.</title>
        <authorList>
            <person name="Klenk H.-P."/>
        </authorList>
    </citation>
    <scope>NUCLEOTIDE SEQUENCE [LARGE SCALE GENOMIC DNA]</scope>
    <source>
        <strain evidence="6 7">DSM 105492</strain>
    </source>
</reference>
<keyword evidence="2 6" id="KW-0418">Kinase</keyword>
<name>A0A543FK36_9MICO</name>
<keyword evidence="3" id="KW-0902">Two-component regulatory system</keyword>
<sequence length="406" mass="43538">MDRQDARLVVVEQQLERAIAVVPYALLLLSTALSLIAGSPSWHERLVTLGLALLTGLWMWLMSSIRPPGPLYVWGLIALIAVLSVRDPWFAGFFGFVGYLQSWHHLRGAWRIAGVAATAVVTLTPLFGDVIPPTPLGVLVSAIVLAVLVMMVVLFSLLGDVTSERTRERTSMIAQLEDTLRENEQLHRRLIDQAREGGARAERERIAMDIHDTLAQGFAGIITQVQAAQTAADRADDPDTRHHLGLAVSLARVGLDEARRSVRAIGPRMLDAAVLPQAITALAAEWSERSGVRAVVQTTGTPEPLHPEVETTLLRVAQEALANAAKHAAATRAGVTLSYMGDIVSIDIRDDGKGFDMAEGRTQGGFGLISMRERAARVDGSLAIESAPGAGTAVSATLPALSRDSA</sequence>
<evidence type="ECO:0000313" key="7">
    <source>
        <dbReference type="Proteomes" id="UP000320235"/>
    </source>
</evidence>
<evidence type="ECO:0000256" key="2">
    <source>
        <dbReference type="ARBA" id="ARBA00022777"/>
    </source>
</evidence>
<keyword evidence="4" id="KW-0812">Transmembrane</keyword>
<dbReference type="RefSeq" id="WP_141892718.1">
    <property type="nucleotide sequence ID" value="NZ_BAABLH010000001.1"/>
</dbReference>
<dbReference type="GO" id="GO:0046983">
    <property type="term" value="F:protein dimerization activity"/>
    <property type="evidence" value="ECO:0007669"/>
    <property type="project" value="InterPro"/>
</dbReference>
<organism evidence="6 7">
    <name type="scientific">Microbacterium kyungheense</name>
    <dbReference type="NCBI Taxonomy" id="1263636"/>
    <lineage>
        <taxon>Bacteria</taxon>
        <taxon>Bacillati</taxon>
        <taxon>Actinomycetota</taxon>
        <taxon>Actinomycetes</taxon>
        <taxon>Micrococcales</taxon>
        <taxon>Microbacteriaceae</taxon>
        <taxon>Microbacterium</taxon>
    </lineage>
</organism>